<accession>A0A8X6NKV2</accession>
<feature type="transmembrane region" description="Helical" evidence="2">
    <location>
        <begin position="71"/>
        <end position="90"/>
    </location>
</feature>
<feature type="region of interest" description="Disordered" evidence="1">
    <location>
        <begin position="96"/>
        <end position="126"/>
    </location>
</feature>
<feature type="region of interest" description="Disordered" evidence="1">
    <location>
        <begin position="29"/>
        <end position="63"/>
    </location>
</feature>
<keyword evidence="2" id="KW-1133">Transmembrane helix</keyword>
<keyword evidence="4" id="KW-1185">Reference proteome</keyword>
<gene>
    <name evidence="3" type="ORF">NPIL_2421</name>
</gene>
<dbReference type="EMBL" id="BMAW01010876">
    <property type="protein sequence ID" value="GFT20898.1"/>
    <property type="molecule type" value="Genomic_DNA"/>
</dbReference>
<feature type="compositionally biased region" description="Basic and acidic residues" evidence="1">
    <location>
        <begin position="98"/>
        <end position="113"/>
    </location>
</feature>
<evidence type="ECO:0000256" key="2">
    <source>
        <dbReference type="SAM" id="Phobius"/>
    </source>
</evidence>
<comment type="caution">
    <text evidence="3">The sequence shown here is derived from an EMBL/GenBank/DDBJ whole genome shotgun (WGS) entry which is preliminary data.</text>
</comment>
<dbReference type="AlphaFoldDB" id="A0A8X6NKV2"/>
<name>A0A8X6NKV2_NEPPI</name>
<evidence type="ECO:0000313" key="3">
    <source>
        <dbReference type="EMBL" id="GFT20898.1"/>
    </source>
</evidence>
<keyword evidence="2" id="KW-0472">Membrane</keyword>
<sequence>MHHHSLFCHQPVCGVGSIVQRDLYLESATAHPGGKTKERQNPLRHRTGSASDDPLPPHEITNASPIRSPHLGFFHLINSCVVSIPLFFRLSQRQTRTRSMEIGRRMPPLREKSSPVSEPRGPEGPTPSRVLDFCLCITIRH</sequence>
<dbReference type="Proteomes" id="UP000887013">
    <property type="component" value="Unassembled WGS sequence"/>
</dbReference>
<protein>
    <submittedName>
        <fullName evidence="3">Uncharacterized protein</fullName>
    </submittedName>
</protein>
<evidence type="ECO:0000313" key="4">
    <source>
        <dbReference type="Proteomes" id="UP000887013"/>
    </source>
</evidence>
<reference evidence="3" key="1">
    <citation type="submission" date="2020-08" db="EMBL/GenBank/DDBJ databases">
        <title>Multicomponent nature underlies the extraordinary mechanical properties of spider dragline silk.</title>
        <authorList>
            <person name="Kono N."/>
            <person name="Nakamura H."/>
            <person name="Mori M."/>
            <person name="Yoshida Y."/>
            <person name="Ohtoshi R."/>
            <person name="Malay A.D."/>
            <person name="Moran D.A.P."/>
            <person name="Tomita M."/>
            <person name="Numata K."/>
            <person name="Arakawa K."/>
        </authorList>
    </citation>
    <scope>NUCLEOTIDE SEQUENCE</scope>
</reference>
<organism evidence="3 4">
    <name type="scientific">Nephila pilipes</name>
    <name type="common">Giant wood spider</name>
    <name type="synonym">Nephila maculata</name>
    <dbReference type="NCBI Taxonomy" id="299642"/>
    <lineage>
        <taxon>Eukaryota</taxon>
        <taxon>Metazoa</taxon>
        <taxon>Ecdysozoa</taxon>
        <taxon>Arthropoda</taxon>
        <taxon>Chelicerata</taxon>
        <taxon>Arachnida</taxon>
        <taxon>Araneae</taxon>
        <taxon>Araneomorphae</taxon>
        <taxon>Entelegynae</taxon>
        <taxon>Araneoidea</taxon>
        <taxon>Nephilidae</taxon>
        <taxon>Nephila</taxon>
    </lineage>
</organism>
<keyword evidence="2" id="KW-0812">Transmembrane</keyword>
<proteinExistence type="predicted"/>
<evidence type="ECO:0000256" key="1">
    <source>
        <dbReference type="SAM" id="MobiDB-lite"/>
    </source>
</evidence>